<reference evidence="2" key="1">
    <citation type="submission" date="2021-09" db="EMBL/GenBank/DDBJ databases">
        <authorList>
            <consortium name="AG Swart"/>
            <person name="Singh M."/>
            <person name="Singh A."/>
            <person name="Seah K."/>
            <person name="Emmerich C."/>
        </authorList>
    </citation>
    <scope>NUCLEOTIDE SEQUENCE</scope>
    <source>
        <strain evidence="2">ATCC30299</strain>
    </source>
</reference>
<gene>
    <name evidence="2" type="ORF">BSTOLATCC_MIC22424</name>
</gene>
<name>A0AAU9J120_9CILI</name>
<dbReference type="Pfam" id="PF00564">
    <property type="entry name" value="PB1"/>
    <property type="match status" value="1"/>
</dbReference>
<keyword evidence="3" id="KW-1185">Reference proteome</keyword>
<dbReference type="InterPro" id="IPR053793">
    <property type="entry name" value="PB1-like"/>
</dbReference>
<sequence>MSSRQRFIKVKYLDDFLKFENKDNNFNDFKRRVKLAAPEIETEIIFHYLDRDGDKISVRNQETFEIFLEECESMKLDLSCLESKNKQEIKIKNESPKEKSDTASDEATSIKEIKKEISARPPYQGFAKTESKISLASILSDFNVKYSKKPSKNWPIEKIIRAQEKETNLPVKGIKWSTFDSTASLDKDPEKDENKNNDTFELPLKRSIDTQSTHEQILDIENYDPAQDEYFLPMKKQKINYQSIDGFLDRKEVLPLAKKIEIKNSAIDPLFDLINDFFVFPEQSNPILYGEPTPFFTIISQIIKTCAKKFGLRKTSIFFNLESDFCFFLFRDPQEFDTSKIDSFHEYYSSDAKGENYQFPKINPKICYGTAHDIKAKVISREQALNSVNTSSANLAAWVEIFDAPLNRAPLHDSFPNLFRFKIVSDYLDGKFCIEDLEELFNVTKKHIQRWAHFFSDGKNVPKELLEKEDKRTKKFGYIPKPKRERVLDLRELMNRGPKITKEKKSKERITDQIVAAYNLISSQKL</sequence>
<proteinExistence type="predicted"/>
<dbReference type="InterPro" id="IPR000270">
    <property type="entry name" value="PB1_dom"/>
</dbReference>
<comment type="caution">
    <text evidence="2">The sequence shown here is derived from an EMBL/GenBank/DDBJ whole genome shotgun (WGS) entry which is preliminary data.</text>
</comment>
<protein>
    <recommendedName>
        <fullName evidence="1">PB1 domain-containing protein</fullName>
    </recommendedName>
</protein>
<accession>A0AAU9J120</accession>
<evidence type="ECO:0000259" key="1">
    <source>
        <dbReference type="PROSITE" id="PS51745"/>
    </source>
</evidence>
<dbReference type="PROSITE" id="PS51745">
    <property type="entry name" value="PB1"/>
    <property type="match status" value="1"/>
</dbReference>
<dbReference type="SUPFAM" id="SSF54277">
    <property type="entry name" value="CAD &amp; PB1 domains"/>
    <property type="match status" value="1"/>
</dbReference>
<feature type="domain" description="PB1" evidence="1">
    <location>
        <begin position="5"/>
        <end position="83"/>
    </location>
</feature>
<evidence type="ECO:0000313" key="3">
    <source>
        <dbReference type="Proteomes" id="UP001162131"/>
    </source>
</evidence>
<dbReference type="AlphaFoldDB" id="A0AAU9J120"/>
<organism evidence="2 3">
    <name type="scientific">Blepharisma stoltei</name>
    <dbReference type="NCBI Taxonomy" id="1481888"/>
    <lineage>
        <taxon>Eukaryota</taxon>
        <taxon>Sar</taxon>
        <taxon>Alveolata</taxon>
        <taxon>Ciliophora</taxon>
        <taxon>Postciliodesmatophora</taxon>
        <taxon>Heterotrichea</taxon>
        <taxon>Heterotrichida</taxon>
        <taxon>Blepharismidae</taxon>
        <taxon>Blepharisma</taxon>
    </lineage>
</organism>
<evidence type="ECO:0000313" key="2">
    <source>
        <dbReference type="EMBL" id="CAG9319074.1"/>
    </source>
</evidence>
<dbReference type="Proteomes" id="UP001162131">
    <property type="component" value="Unassembled WGS sequence"/>
</dbReference>
<dbReference type="EMBL" id="CAJZBQ010000021">
    <property type="protein sequence ID" value="CAG9319074.1"/>
    <property type="molecule type" value="Genomic_DNA"/>
</dbReference>